<dbReference type="CDD" id="cd00118">
    <property type="entry name" value="LysM"/>
    <property type="match status" value="1"/>
</dbReference>
<proteinExistence type="predicted"/>
<feature type="region of interest" description="Disordered" evidence="1">
    <location>
        <begin position="1058"/>
        <end position="1094"/>
    </location>
</feature>
<organism evidence="3 4">
    <name type="scientific">Sorangium cellulosum</name>
    <name type="common">Polyangium cellulosum</name>
    <dbReference type="NCBI Taxonomy" id="56"/>
    <lineage>
        <taxon>Bacteria</taxon>
        <taxon>Pseudomonadati</taxon>
        <taxon>Myxococcota</taxon>
        <taxon>Polyangia</taxon>
        <taxon>Polyangiales</taxon>
        <taxon>Polyangiaceae</taxon>
        <taxon>Sorangium</taxon>
    </lineage>
</organism>
<comment type="caution">
    <text evidence="3">The sequence shown here is derived from an EMBL/GenBank/DDBJ whole genome shotgun (WGS) entry which is preliminary data.</text>
</comment>
<sequence length="2598" mass="262936">MALASAVDYRVYLADFLDRNYRFSLNAPQAGDGGDTGVGVFPVPPVLKMTAGGATIDFASFRSLDEATLEKMRAYFALLAVDYEKFVAQQGGAAGPGARAADGDATPIAQVVLEQYFAMLLRAVVKAAGDVMHAYAFSYADATRPFGLSEIRAQLGAPGLSAIAVVPPNRDAAVLAPTAPLALDGVHHQIELGESFASVAAAFNALLPAGAQITAQHIATQNAGAAGVLRAGAALTFSALSWTTLAGETLNLVIARLAVRAAAASFVQGFPGLQPLAQKILALPANAGLFPAGTDPIAALNLPIDPAQHPQLAMPDGAAFAAYAAVPGDTLIHVAATSIAIQQNLVDLVSMVAWVLAHNTLKVTDPSAPQPAGTTIALPPTPHAVEAGETAASMAARLLTDLDAVIAALLAAPPEANLLAPQALLALPPLAYEVRAGDTFASIAALFNLTLEALEVAIDGAAALAIFAPGAAITVADVTEMALDALVAGLAATQWTTLSPMASRFLLAGLRLPDPGDPAFEQLTLAEMRDPTKLGAIVTLPLYALTGQQVAIPSPPPVGYTIAFDQSAAAPWLTLPGSLSFGLTSEQAAVIGEIAGATFAPAVELAALPLLRLSAARTTLQRHVAWQPAALQADAVFDPAKLGNVAGSPDLWVFPDPLVARLEADGAAQPPYTIAVGTHQRADGMTVTYAKGFAWATMLRLSVQQLPADEAAAEKAATIVSVVGTDGDGIALLDAIDAQLARDGATLYLLYPPDPASATPAGLLSDALGGATAMVQTNLSTLSHSGARARSARSRFLVGDGGEAVHVAPITSAGAFLRLIRDASIVRSGGYYLRYVNANGGGGLPGSLFTNGPIAELVLLVVLASQNAAHPPMLPFNNCAIVGDNVDAASSNVFVEAATWLVAAPSSLADAATYAAARFGLSLDAGAVATLNADVPQLLRPGATVQVPDGSGGAKADAVRIDDTLATLAARSGLTPTGLAAFGANASAQILAPTGIVQLYPGALARTAALPAGSAGFQLTRANPDPGNARALTEMDGAAILDELFHMLGNRIVPNASGDPDFLESGEGVPVGPAQSSPTEGGGAPPPDAPNPQWDYHQAVAIAPFAIEHHGSASPALPPAAGSPYAGVGPSASVTLAFAFQDPFGNTLPVPGGGSLPQPVRYFDDVVGLGQWPSCAAGYSIAGGEGGPSIALRLSMATARYLPTAAISIARAAQNVGADLATYLRVYYQLAQPDVGFALTTTLEAGDAPSAHDLPVDPFRDFVAGAWVVLDALRATTPVVFTPPDATTTIGSVAALYGIALSDLFAANDQALYATVFDAAPLSIPALHTTAAGDSLASIAAAKSLDPVMLARQNPWAGLSMTIALATPARTVQASAGDSLATLAAATQASVAGIARANPAAPLADGLDLAVAGITVTTSGDDFPSLAKKFSDLGLSVTIGEIAVANQTTAGIFRAPATLAIDDLAPLPGDSLGSLQERFGFSVATLAAANEGLADLYAAGTSLYLGPGSTASPPGDGVTIAQFAAQHGVTPATLGRALYLDLQPADPPAVNEGALLAPSAALTVPATVTNDGADRHAPYRALATDPDLATIAAKFAGGDPAALGPLNVDRPGLLAAGIAVRDATTGKTVPTDASSTFASLVAAFAAIGVTVTPASLARDNASTPRLPRERGLWLCPPMIAIAQAGGAADTLARIASRYGILAPDGTPDAARIARANAAVLGFVAQGVSLSFGGVTLVTLADDTLNALLGRFTRPGAPPPSIDDLAAAIAGVALVPAGALMLPVAVESALGVAITPSFTAAIVRLGVTVIEARTPGWIDAAFKDVASVEASAFEVPPDGGGGGASADTLSLDALATAVEAAIPGVRVATGDPPTEADDASDRTLWLINFTSPSGPQIGFQLQGAPAVRSFAIPPLSTSLVSGTASVTPYVSGAGLTGTPLPIVFASIDLDVWGAAFLAAMDTLLSPVYAVPASEVSLADFERIVAAKQTLASSIAGRVQYVMHAGGPGEHGGADPRRDAAIAAMEQSLLVTLSSAYSVTSLVQAAVAVASAYTDPVTAPRLSGKATLTQPASSAPVRNASLSTAKVPLARTTAAAPAPLTFLLTVQSAAQQRNATVDLSYTVGEIEVPTGAPDPDGYQSSRWLTLVHPIADDRGQIDGVTLPIPLRAYPLPPTLVSQTAAATYPAPATVDQLVRWDAAALYSHQDAAQDTGRLRLSIGIAPGAGDRRTALGSDAPIFAALAQFASVYPDLQRDLALLTTRAPGAPPDPVNQCAVSAFAAIAAAVAAAWPSNAVVPPAIAAGATLRESDEIAPGAYTYTLLHSDGGAGDLAELDLIAEAQNPAPLWPALAVDTGDRQGLRPLQLVSSSGTKGVYRYPPGVPKGISLVYRVGLSSLDVAMIPCVEAGAAVQRNADLIDGEETNELFVYSAPYTSFSSPLVPLLVVPSDFDVGAGPIDGLAAALSAFLVALLARSAAPAGSTRVLRVAASYGYELTRPVTSATVRGRASATGRACHIFTHLPVALVPSVELVINGDGGAQIAAFAAKLAGFVADWDRTVQPSHTNAAVFFDVSLFSEAAWSVDKPLLAVRSVRYGLVDTESA</sequence>
<gene>
    <name evidence="3" type="ORF">BE18_14545</name>
</gene>
<dbReference type="Pfam" id="PF01476">
    <property type="entry name" value="LysM"/>
    <property type="match status" value="1"/>
</dbReference>
<evidence type="ECO:0000313" key="4">
    <source>
        <dbReference type="Proteomes" id="UP000075515"/>
    </source>
</evidence>
<dbReference type="InterPro" id="IPR018392">
    <property type="entry name" value="LysM"/>
</dbReference>
<accession>A0A150SDT4</accession>
<protein>
    <recommendedName>
        <fullName evidence="2">LysM domain-containing protein</fullName>
    </recommendedName>
</protein>
<dbReference type="Proteomes" id="UP000075515">
    <property type="component" value="Unassembled WGS sequence"/>
</dbReference>
<feature type="domain" description="LysM" evidence="2">
    <location>
        <begin position="432"/>
        <end position="454"/>
    </location>
</feature>
<dbReference type="EMBL" id="JEMC01002118">
    <property type="protein sequence ID" value="KYF90559.1"/>
    <property type="molecule type" value="Genomic_DNA"/>
</dbReference>
<reference evidence="3 4" key="1">
    <citation type="submission" date="2014-02" db="EMBL/GenBank/DDBJ databases">
        <title>The small core and large imbalanced accessory genome model reveals a collaborative survival strategy of Sorangium cellulosum strains in nature.</title>
        <authorList>
            <person name="Han K."/>
            <person name="Peng R."/>
            <person name="Blom J."/>
            <person name="Li Y.-Z."/>
        </authorList>
    </citation>
    <scope>NUCLEOTIDE SEQUENCE [LARGE SCALE GENOMIC DNA]</scope>
    <source>
        <strain evidence="3 4">So0149</strain>
    </source>
</reference>
<evidence type="ECO:0000259" key="2">
    <source>
        <dbReference type="Pfam" id="PF01476"/>
    </source>
</evidence>
<evidence type="ECO:0000256" key="1">
    <source>
        <dbReference type="SAM" id="MobiDB-lite"/>
    </source>
</evidence>
<evidence type="ECO:0000313" key="3">
    <source>
        <dbReference type="EMBL" id="KYF90559.1"/>
    </source>
</evidence>
<name>A0A150SDT4_SORCE</name>